<organism evidence="1 2">
    <name type="scientific">Brumicola pallidula DSM 14239 = ACAM 615</name>
    <dbReference type="NCBI Taxonomy" id="1121922"/>
    <lineage>
        <taxon>Bacteria</taxon>
        <taxon>Pseudomonadati</taxon>
        <taxon>Pseudomonadota</taxon>
        <taxon>Gammaproteobacteria</taxon>
        <taxon>Alteromonadales</taxon>
        <taxon>Alteromonadaceae</taxon>
        <taxon>Brumicola</taxon>
    </lineage>
</organism>
<name>K6ZAP7_9ALTE</name>
<dbReference type="Proteomes" id="UP000006251">
    <property type="component" value="Unassembled WGS sequence"/>
</dbReference>
<accession>K6ZAP7</accession>
<sequence length="102" mass="12010">MRKNSEKYGKLLKIDIEKIEIGYGVNMSVPFSIEDSELQQAYVVKKDWRNDKELFVFPISMYQENKELNGWFNISEDLFSNIALYIDYGEGCSFTIRKAIKH</sequence>
<evidence type="ECO:0000313" key="1">
    <source>
        <dbReference type="EMBL" id="GAC27422.1"/>
    </source>
</evidence>
<dbReference type="EMBL" id="BAEQ01000013">
    <property type="protein sequence ID" value="GAC27422.1"/>
    <property type="molecule type" value="Genomic_DNA"/>
</dbReference>
<gene>
    <name evidence="1" type="ORF">GPAL_0542</name>
</gene>
<proteinExistence type="predicted"/>
<dbReference type="STRING" id="1121922.GCA_000428905_02321"/>
<dbReference type="AlphaFoldDB" id="K6ZAP7"/>
<keyword evidence="2" id="KW-1185">Reference proteome</keyword>
<protein>
    <submittedName>
        <fullName evidence="1">Uncharacterized protein</fullName>
    </submittedName>
</protein>
<reference evidence="2" key="1">
    <citation type="journal article" date="2014" name="Environ. Microbiol.">
        <title>Comparative genomics of the marine bacterial genus Glaciecola reveals the high degree of genomic diversity and genomic characteristic for cold adaptation.</title>
        <authorList>
            <person name="Qin Q.L."/>
            <person name="Xie B.B."/>
            <person name="Yu Y."/>
            <person name="Shu Y.L."/>
            <person name="Rong J.C."/>
            <person name="Zhang Y.J."/>
            <person name="Zhao D.L."/>
            <person name="Chen X.L."/>
            <person name="Zhang X.Y."/>
            <person name="Chen B."/>
            <person name="Zhou B.C."/>
            <person name="Zhang Y.Z."/>
        </authorList>
    </citation>
    <scope>NUCLEOTIDE SEQUENCE [LARGE SCALE GENOMIC DNA]</scope>
    <source>
        <strain evidence="2">ACAM 615</strain>
    </source>
</reference>
<comment type="caution">
    <text evidence="1">The sequence shown here is derived from an EMBL/GenBank/DDBJ whole genome shotgun (WGS) entry which is preliminary data.</text>
</comment>
<evidence type="ECO:0000313" key="2">
    <source>
        <dbReference type="Proteomes" id="UP000006251"/>
    </source>
</evidence>